<dbReference type="KEGG" id="sfy:GFH48_03275"/>
<evidence type="ECO:0000256" key="2">
    <source>
        <dbReference type="ARBA" id="ARBA00022723"/>
    </source>
</evidence>
<dbReference type="Pfam" id="PF07731">
    <property type="entry name" value="Cu-oxidase_2"/>
    <property type="match status" value="1"/>
</dbReference>
<accession>A0A5Q0LN11</accession>
<dbReference type="Proteomes" id="UP000326179">
    <property type="component" value="Chromosome"/>
</dbReference>
<keyword evidence="7" id="KW-1185">Reference proteome</keyword>
<dbReference type="EMBL" id="CP045643">
    <property type="protein sequence ID" value="QFZ78523.1"/>
    <property type="molecule type" value="Genomic_DNA"/>
</dbReference>
<dbReference type="InterPro" id="IPR008972">
    <property type="entry name" value="Cupredoxin"/>
</dbReference>
<protein>
    <submittedName>
        <fullName evidence="6">Multicopper oxidase domain-containing protein</fullName>
    </submittedName>
</protein>
<dbReference type="InterPro" id="IPR011707">
    <property type="entry name" value="Cu-oxidase-like_N"/>
</dbReference>
<dbReference type="GO" id="GO:0005507">
    <property type="term" value="F:copper ion binding"/>
    <property type="evidence" value="ECO:0007669"/>
    <property type="project" value="InterPro"/>
</dbReference>
<reference evidence="6 7" key="1">
    <citation type="submission" date="2019-10" db="EMBL/GenBank/DDBJ databases">
        <title>A novel species.</title>
        <authorList>
            <person name="Gao J."/>
        </authorList>
    </citation>
    <scope>NUCLEOTIDE SEQUENCE [LARGE SCALE GENOMIC DNA]</scope>
    <source>
        <strain evidence="6 7">QMT-28</strain>
    </source>
</reference>
<dbReference type="PANTHER" id="PTHR48267">
    <property type="entry name" value="CUPREDOXIN SUPERFAMILY PROTEIN"/>
    <property type="match status" value="1"/>
</dbReference>
<dbReference type="AlphaFoldDB" id="A0A5Q0LN11"/>
<feature type="domain" description="Plastocyanin-like" evidence="5">
    <location>
        <begin position="154"/>
        <end position="225"/>
    </location>
</feature>
<evidence type="ECO:0000313" key="6">
    <source>
        <dbReference type="EMBL" id="QFZ78523.1"/>
    </source>
</evidence>
<evidence type="ECO:0000313" key="7">
    <source>
        <dbReference type="Proteomes" id="UP000326179"/>
    </source>
</evidence>
<dbReference type="PROSITE" id="PS00080">
    <property type="entry name" value="MULTICOPPER_OXIDASE2"/>
    <property type="match status" value="1"/>
</dbReference>
<dbReference type="InterPro" id="IPR002355">
    <property type="entry name" value="Cu_oxidase_Cu_BS"/>
</dbReference>
<evidence type="ECO:0000256" key="1">
    <source>
        <dbReference type="ARBA" id="ARBA00010609"/>
    </source>
</evidence>
<dbReference type="InterPro" id="IPR011706">
    <property type="entry name" value="Cu-oxidase_C"/>
</dbReference>
<evidence type="ECO:0000259" key="5">
    <source>
        <dbReference type="Pfam" id="PF07732"/>
    </source>
</evidence>
<keyword evidence="3" id="KW-0560">Oxidoreductase</keyword>
<dbReference type="GO" id="GO:0016491">
    <property type="term" value="F:oxidoreductase activity"/>
    <property type="evidence" value="ECO:0007669"/>
    <property type="project" value="UniProtKB-KW"/>
</dbReference>
<evidence type="ECO:0000259" key="4">
    <source>
        <dbReference type="Pfam" id="PF07731"/>
    </source>
</evidence>
<dbReference type="Gene3D" id="2.60.40.420">
    <property type="entry name" value="Cupredoxins - blue copper proteins"/>
    <property type="match status" value="3"/>
</dbReference>
<feature type="domain" description="Plastocyanin-like" evidence="4">
    <location>
        <begin position="485"/>
        <end position="614"/>
    </location>
</feature>
<proteinExistence type="inferred from homology"/>
<gene>
    <name evidence="6" type="ORF">GFH48_03275</name>
</gene>
<feature type="domain" description="Plastocyanin-like" evidence="5">
    <location>
        <begin position="82"/>
        <end position="117"/>
    </location>
</feature>
<evidence type="ECO:0000256" key="3">
    <source>
        <dbReference type="ARBA" id="ARBA00023002"/>
    </source>
</evidence>
<organism evidence="6 7">
    <name type="scientific">Streptomyces fagopyri</name>
    <dbReference type="NCBI Taxonomy" id="2662397"/>
    <lineage>
        <taxon>Bacteria</taxon>
        <taxon>Bacillati</taxon>
        <taxon>Actinomycetota</taxon>
        <taxon>Actinomycetes</taxon>
        <taxon>Kitasatosporales</taxon>
        <taxon>Streptomycetaceae</taxon>
        <taxon>Streptomyces</taxon>
    </lineage>
</organism>
<name>A0A5Q0LN11_9ACTN</name>
<dbReference type="PANTHER" id="PTHR48267:SF1">
    <property type="entry name" value="BILIRUBIN OXIDASE"/>
    <property type="match status" value="1"/>
</dbReference>
<dbReference type="SUPFAM" id="SSF49503">
    <property type="entry name" value="Cupredoxins"/>
    <property type="match status" value="3"/>
</dbReference>
<sequence>MAGFTTAAVAVAGAGLLNGNHSVNEKPVAADILEGVGEPTSTGLTPFKDPLRIPPTLRPRGNGITEIDLVSGRVRLHSQMPATRLWTYAGHFPGPTIEVRSGDKVRVAWNNKLAGTTPVKAVWVHPEGPGPGLLPYNRPGSEGGFSRPEVEGLTAWTTVHLHGGHQNALSDGAAEYGVTAGNGQLAEYANDQAAAHLFYHDHAMSVTSLNVAAGLIGNYLVRDKEEAGLGLPRGDYEIPLAIQDVNFDTDAKGRLTGQILVKRIIGGPDAPMPGAIPPALASLGPFTMVNGVVWPHLDVEARAYRLRLVNVSGARVYRLAVIDEETGEVVRGAMKLVGTDLGLLGRPQTIDEALSLSPAERADVVVDFASFPGKRLKLVNTIAGQRPGAALPDFMVPFPEVMQFRVEKRRHAGYSLPTTLSPSFRKLTPAGVPADATERFVMLAFDKTGAMPQLWEMREAAAGTAPGDGVVTIAMPGGTRTLRRTGVMFEDTTTFFAASGTWEKWHFVSVAPAGVPIYHPMHIHLMNFQVIDRRTVDGSGMDFATGRTTKPITLGAPVPVAPEESGWKDTITVNANTLVTVAGRLAEQTGKVMYHCHILDHEDEGMMRPFVIMPSAVHGIHDMLMGMNGAMGMNQKAGGHAGMKM</sequence>
<dbReference type="InterPro" id="IPR045087">
    <property type="entry name" value="Cu-oxidase_fam"/>
</dbReference>
<comment type="similarity">
    <text evidence="1">Belongs to the multicopper oxidase family.</text>
</comment>
<keyword evidence="2" id="KW-0479">Metal-binding</keyword>
<dbReference type="Pfam" id="PF07732">
    <property type="entry name" value="Cu-oxidase_3"/>
    <property type="match status" value="2"/>
</dbReference>